<evidence type="ECO:0000313" key="1">
    <source>
        <dbReference type="EMBL" id="OGZ12715.1"/>
    </source>
</evidence>
<dbReference type="EMBL" id="MHLO01000016">
    <property type="protein sequence ID" value="OGZ12715.1"/>
    <property type="molecule type" value="Genomic_DNA"/>
</dbReference>
<comment type="caution">
    <text evidence="1">The sequence shown here is derived from an EMBL/GenBank/DDBJ whole genome shotgun (WGS) entry which is preliminary data.</text>
</comment>
<sequence length="123" mass="14357">MKQFTAEELREALFGLPQLACYSKETVSKLFLEEKLTKIPKRLLAELRDTGVPGPWVHLRDTYLWDAMAKLLCMPREAVTLWARQHEKEIQNLFDEGDRISWTNEEWVLALVNLAAKHLFKTS</sequence>
<name>A0A1G2DGF0_9BACT</name>
<gene>
    <name evidence="1" type="ORF">A3C93_06445</name>
</gene>
<dbReference type="Proteomes" id="UP000178636">
    <property type="component" value="Unassembled WGS sequence"/>
</dbReference>
<reference evidence="1 2" key="1">
    <citation type="journal article" date="2016" name="Nat. Commun.">
        <title>Thousands of microbial genomes shed light on interconnected biogeochemical processes in an aquifer system.</title>
        <authorList>
            <person name="Anantharaman K."/>
            <person name="Brown C.T."/>
            <person name="Hug L.A."/>
            <person name="Sharon I."/>
            <person name="Castelle C.J."/>
            <person name="Probst A.J."/>
            <person name="Thomas B.C."/>
            <person name="Singh A."/>
            <person name="Wilkins M.J."/>
            <person name="Karaoz U."/>
            <person name="Brodie E.L."/>
            <person name="Williams K.H."/>
            <person name="Hubbard S.S."/>
            <person name="Banfield J.F."/>
        </authorList>
    </citation>
    <scope>NUCLEOTIDE SEQUENCE [LARGE SCALE GENOMIC DNA]</scope>
</reference>
<dbReference type="AlphaFoldDB" id="A0A1G2DGF0"/>
<evidence type="ECO:0000313" key="2">
    <source>
        <dbReference type="Proteomes" id="UP000178636"/>
    </source>
</evidence>
<organism evidence="1 2">
    <name type="scientific">Candidatus Lloydbacteria bacterium RIFCSPHIGHO2_02_FULL_54_17</name>
    <dbReference type="NCBI Taxonomy" id="1798664"/>
    <lineage>
        <taxon>Bacteria</taxon>
        <taxon>Candidatus Lloydiibacteriota</taxon>
    </lineage>
</organism>
<proteinExistence type="predicted"/>
<accession>A0A1G2DGF0</accession>
<protein>
    <submittedName>
        <fullName evidence="1">Uncharacterized protein</fullName>
    </submittedName>
</protein>